<dbReference type="Pfam" id="PF00488">
    <property type="entry name" value="MutS_V"/>
    <property type="match status" value="1"/>
</dbReference>
<dbReference type="InterPro" id="IPR017261">
    <property type="entry name" value="DNA_mismatch_repair_MutS/MSH"/>
</dbReference>
<evidence type="ECO:0000256" key="9">
    <source>
        <dbReference type="HAMAP-Rule" id="MF_00096"/>
    </source>
</evidence>
<evidence type="ECO:0000256" key="6">
    <source>
        <dbReference type="ARBA" id="ARBA00023125"/>
    </source>
</evidence>
<proteinExistence type="inferred from homology"/>
<dbReference type="CDD" id="cd03284">
    <property type="entry name" value="ABC_MutS1"/>
    <property type="match status" value="1"/>
</dbReference>
<dbReference type="GO" id="GO:0003684">
    <property type="term" value="F:damaged DNA binding"/>
    <property type="evidence" value="ECO:0007669"/>
    <property type="project" value="UniProtKB-UniRule"/>
</dbReference>
<keyword evidence="7 9" id="KW-0234">DNA repair</keyword>
<dbReference type="SMART" id="SM00534">
    <property type="entry name" value="MUTSac"/>
    <property type="match status" value="1"/>
</dbReference>
<evidence type="ECO:0000313" key="12">
    <source>
        <dbReference type="EMBL" id="KPL69961.1"/>
    </source>
</evidence>
<evidence type="ECO:0000256" key="3">
    <source>
        <dbReference type="ARBA" id="ARBA00022741"/>
    </source>
</evidence>
<comment type="similarity">
    <text evidence="1 9 10">Belongs to the DNA mismatch repair MutS family.</text>
</comment>
<reference evidence="12 13" key="1">
    <citation type="submission" date="2015-07" db="EMBL/GenBank/DDBJ databases">
        <title>Genome sequence of Leptolinea tardivitalis DSM 16556.</title>
        <authorList>
            <person name="Hemp J."/>
            <person name="Ward L.M."/>
            <person name="Pace L.A."/>
            <person name="Fischer W.W."/>
        </authorList>
    </citation>
    <scope>NUCLEOTIDE SEQUENCE [LARGE SCALE GENOMIC DNA]</scope>
    <source>
        <strain evidence="12 13">YMTK-2</strain>
    </source>
</reference>
<evidence type="ECO:0000259" key="11">
    <source>
        <dbReference type="PROSITE" id="PS00486"/>
    </source>
</evidence>
<dbReference type="InterPro" id="IPR000432">
    <property type="entry name" value="DNA_mismatch_repair_MutS_C"/>
</dbReference>
<dbReference type="InterPro" id="IPR016151">
    <property type="entry name" value="DNA_mismatch_repair_MutS_N"/>
</dbReference>
<sequence length="864" mass="96424">MSDDVTPIRQQYLDIKKKYPDAILFFRLGDFYETFDNDAETTSRELDIVLTSRNVAKGMRIPMAGIPYHAAENYLSRLIERGYHVAICEQVGEQPVKGLFPREVTRVVTPGTLLEPSLLKGDRNNYLASLFIAHDSAGLAYADISTGEFAATEWTGQDFFTRVRAELARLQPSEIILPVECPVSDQITYHKTFQPNWRFETGRCMEALKKQLQTSTLDGFGLRGMQSAIQAAGALIQYLQDTQPAALQLLVSIHTYQLDSSMLLDVSTRRNLELTETIRGGSEEGSLLSVLDHAITPMGHRLMRSWVSKPLLDIPAIQARQACVQWFVDNGLIRKEFIQSLKDISDLERLVNRVTAGTAQPRDLTAIRANLHALPELLRILASPCEAVQSILKHLDPCTNELALLDEAIADDPPATLQNTGVIRPGYSSELDNIIQSSRNAREWIANLEQVERERTGIKNLKVGYNKVFGYYIEVTHSNTGVVPQEYIRKQTLVNAERYITPEMKEYETLVLNAEERIREVEGRLFREICRNIAANSSRLLKTAQAISELDVTAALADVAVNNHYVCPEITPEPVLEIIDGRHPVVEKTLTSDRFIPNDTVFDQGELVRVITGPNMSGKSTFLRQVALIVLMAQMGSFVPASSARIGLVDRIFTRIGAQDEIHAGQSTFMVEMVETANILHHATTRSLLVLDEIGRGTSTYDGLSIAWAVVEHIHNHPGLRSRTLFATHYHELTQLADLLPGIRNYNVAVTEVDNNVVFLHKIVPGGTDRSYGIHVGQLAGLPKPVIQRANEILSELEATSGKAVNIGETTSRQMALFPETNPLLDELKALDILSISPLEALNKLFEWKKKYTENEDGHNVKKA</sequence>
<keyword evidence="13" id="KW-1185">Reference proteome</keyword>
<dbReference type="NCBIfam" id="NF003810">
    <property type="entry name" value="PRK05399.1"/>
    <property type="match status" value="1"/>
</dbReference>
<dbReference type="Pfam" id="PF01624">
    <property type="entry name" value="MutS_I"/>
    <property type="match status" value="1"/>
</dbReference>
<dbReference type="STRING" id="229920.ADM99_16700"/>
<evidence type="ECO:0000256" key="7">
    <source>
        <dbReference type="ARBA" id="ARBA00023204"/>
    </source>
</evidence>
<dbReference type="PIRSF" id="PIRSF037677">
    <property type="entry name" value="DNA_mis_repair_Msh6"/>
    <property type="match status" value="1"/>
</dbReference>
<dbReference type="SUPFAM" id="SSF48334">
    <property type="entry name" value="DNA repair protein MutS, domain III"/>
    <property type="match status" value="1"/>
</dbReference>
<gene>
    <name evidence="9" type="primary">mutS</name>
    <name evidence="12" type="ORF">ADM99_16700</name>
</gene>
<evidence type="ECO:0000256" key="4">
    <source>
        <dbReference type="ARBA" id="ARBA00022763"/>
    </source>
</evidence>
<protein>
    <recommendedName>
        <fullName evidence="2 9">DNA mismatch repair protein MutS</fullName>
    </recommendedName>
</protein>
<keyword evidence="5 9" id="KW-0067">ATP-binding</keyword>
<dbReference type="InterPro" id="IPR007695">
    <property type="entry name" value="DNA_mismatch_repair_MutS-lik_N"/>
</dbReference>
<dbReference type="GO" id="GO:0006298">
    <property type="term" value="P:mismatch repair"/>
    <property type="evidence" value="ECO:0007669"/>
    <property type="project" value="UniProtKB-UniRule"/>
</dbReference>
<evidence type="ECO:0000256" key="8">
    <source>
        <dbReference type="ARBA" id="ARBA00024647"/>
    </source>
</evidence>
<dbReference type="Proteomes" id="UP000050430">
    <property type="component" value="Unassembled WGS sequence"/>
</dbReference>
<dbReference type="RefSeq" id="WP_062420857.1">
    <property type="nucleotide sequence ID" value="NZ_BBYA01000006.1"/>
</dbReference>
<dbReference type="GO" id="GO:0005829">
    <property type="term" value="C:cytosol"/>
    <property type="evidence" value="ECO:0007669"/>
    <property type="project" value="TreeGrafter"/>
</dbReference>
<dbReference type="InterPro" id="IPR045076">
    <property type="entry name" value="MutS"/>
</dbReference>
<dbReference type="FunFam" id="1.10.1420.10:FF:000001">
    <property type="entry name" value="DNA mismatch repair protein MutS"/>
    <property type="match status" value="1"/>
</dbReference>
<organism evidence="12 13">
    <name type="scientific">Leptolinea tardivitalis</name>
    <dbReference type="NCBI Taxonomy" id="229920"/>
    <lineage>
        <taxon>Bacteria</taxon>
        <taxon>Bacillati</taxon>
        <taxon>Chloroflexota</taxon>
        <taxon>Anaerolineae</taxon>
        <taxon>Anaerolineales</taxon>
        <taxon>Anaerolineaceae</taxon>
        <taxon>Leptolinea</taxon>
    </lineage>
</organism>
<dbReference type="InterPro" id="IPR027417">
    <property type="entry name" value="P-loop_NTPase"/>
</dbReference>
<dbReference type="Gene3D" id="3.30.420.110">
    <property type="entry name" value="MutS, connector domain"/>
    <property type="match status" value="1"/>
</dbReference>
<dbReference type="Gene3D" id="3.40.1170.10">
    <property type="entry name" value="DNA repair protein MutS, domain I"/>
    <property type="match status" value="1"/>
</dbReference>
<evidence type="ECO:0000256" key="5">
    <source>
        <dbReference type="ARBA" id="ARBA00022840"/>
    </source>
</evidence>
<dbReference type="InterPro" id="IPR036678">
    <property type="entry name" value="MutS_con_dom_sf"/>
</dbReference>
<keyword evidence="4 9" id="KW-0227">DNA damage</keyword>
<dbReference type="InterPro" id="IPR005748">
    <property type="entry name" value="DNA_mismatch_repair_MutS"/>
</dbReference>
<dbReference type="InterPro" id="IPR007860">
    <property type="entry name" value="DNA_mmatch_repair_MutS_con_dom"/>
</dbReference>
<dbReference type="FunFam" id="3.40.50.300:FF:000870">
    <property type="entry name" value="MutS protein homolog 4"/>
    <property type="match status" value="1"/>
</dbReference>
<accession>A0A0P6X743</accession>
<dbReference type="InterPro" id="IPR007861">
    <property type="entry name" value="DNA_mismatch_repair_MutS_clamp"/>
</dbReference>
<keyword evidence="3 9" id="KW-0547">Nucleotide-binding</keyword>
<dbReference type="EMBL" id="LGCK01000015">
    <property type="protein sequence ID" value="KPL69961.1"/>
    <property type="molecule type" value="Genomic_DNA"/>
</dbReference>
<evidence type="ECO:0000256" key="2">
    <source>
        <dbReference type="ARBA" id="ARBA00021982"/>
    </source>
</evidence>
<dbReference type="Gene3D" id="3.40.50.300">
    <property type="entry name" value="P-loop containing nucleotide triphosphate hydrolases"/>
    <property type="match status" value="1"/>
</dbReference>
<evidence type="ECO:0000256" key="1">
    <source>
        <dbReference type="ARBA" id="ARBA00006271"/>
    </source>
</evidence>
<dbReference type="GO" id="GO:0030983">
    <property type="term" value="F:mismatched DNA binding"/>
    <property type="evidence" value="ECO:0007669"/>
    <property type="project" value="InterPro"/>
</dbReference>
<dbReference type="AlphaFoldDB" id="A0A0P6X743"/>
<evidence type="ECO:0000256" key="10">
    <source>
        <dbReference type="RuleBase" id="RU003756"/>
    </source>
</evidence>
<dbReference type="Pfam" id="PF05192">
    <property type="entry name" value="MutS_III"/>
    <property type="match status" value="1"/>
</dbReference>
<dbReference type="SUPFAM" id="SSF52540">
    <property type="entry name" value="P-loop containing nucleoside triphosphate hydrolases"/>
    <property type="match status" value="1"/>
</dbReference>
<dbReference type="GO" id="GO:0005524">
    <property type="term" value="F:ATP binding"/>
    <property type="evidence" value="ECO:0007669"/>
    <property type="project" value="UniProtKB-UniRule"/>
</dbReference>
<dbReference type="SMART" id="SM00533">
    <property type="entry name" value="MUTSd"/>
    <property type="match status" value="1"/>
</dbReference>
<dbReference type="Pfam" id="PF05188">
    <property type="entry name" value="MutS_II"/>
    <property type="match status" value="1"/>
</dbReference>
<evidence type="ECO:0000313" key="13">
    <source>
        <dbReference type="Proteomes" id="UP000050430"/>
    </source>
</evidence>
<dbReference type="SUPFAM" id="SSF53150">
    <property type="entry name" value="DNA repair protein MutS, domain II"/>
    <property type="match status" value="1"/>
</dbReference>
<comment type="caution">
    <text evidence="12">The sequence shown here is derived from an EMBL/GenBank/DDBJ whole genome shotgun (WGS) entry which is preliminary data.</text>
</comment>
<dbReference type="SUPFAM" id="SSF55271">
    <property type="entry name" value="DNA repair protein MutS, domain I"/>
    <property type="match status" value="1"/>
</dbReference>
<dbReference type="OrthoDB" id="9802448at2"/>
<dbReference type="PATRIC" id="fig|229920.5.peg.918"/>
<dbReference type="PANTHER" id="PTHR11361">
    <property type="entry name" value="DNA MISMATCH REPAIR PROTEIN MUTS FAMILY MEMBER"/>
    <property type="match status" value="1"/>
</dbReference>
<dbReference type="Gene3D" id="1.10.1420.10">
    <property type="match status" value="2"/>
</dbReference>
<dbReference type="GO" id="GO:0140664">
    <property type="term" value="F:ATP-dependent DNA damage sensor activity"/>
    <property type="evidence" value="ECO:0007669"/>
    <property type="project" value="InterPro"/>
</dbReference>
<dbReference type="FunFam" id="3.40.1170.10:FF:000001">
    <property type="entry name" value="DNA mismatch repair protein MutS"/>
    <property type="match status" value="1"/>
</dbReference>
<comment type="function">
    <text evidence="8 9">This protein is involved in the repair of mismatches in DNA. It is possible that it carries out the mismatch recognition step. This protein has a weak ATPase activity.</text>
</comment>
<dbReference type="InterPro" id="IPR007696">
    <property type="entry name" value="DNA_mismatch_repair_MutS_core"/>
</dbReference>
<name>A0A0P6X743_9CHLR</name>
<dbReference type="PROSITE" id="PS00486">
    <property type="entry name" value="DNA_MISMATCH_REPAIR_2"/>
    <property type="match status" value="1"/>
</dbReference>
<dbReference type="HAMAP" id="MF_00096">
    <property type="entry name" value="MutS"/>
    <property type="match status" value="1"/>
</dbReference>
<dbReference type="InterPro" id="IPR036187">
    <property type="entry name" value="DNA_mismatch_repair_MutS_sf"/>
</dbReference>
<dbReference type="Pfam" id="PF05190">
    <property type="entry name" value="MutS_IV"/>
    <property type="match status" value="1"/>
</dbReference>
<dbReference type="NCBIfam" id="TIGR01070">
    <property type="entry name" value="mutS1"/>
    <property type="match status" value="1"/>
</dbReference>
<feature type="binding site" evidence="9">
    <location>
        <begin position="613"/>
        <end position="620"/>
    </location>
    <ligand>
        <name>ATP</name>
        <dbReference type="ChEBI" id="CHEBI:30616"/>
    </ligand>
</feature>
<feature type="domain" description="DNA mismatch repair proteins mutS family" evidence="11">
    <location>
        <begin position="687"/>
        <end position="703"/>
    </location>
</feature>
<keyword evidence="6 9" id="KW-0238">DNA-binding</keyword>
<dbReference type="PANTHER" id="PTHR11361:SF34">
    <property type="entry name" value="DNA MISMATCH REPAIR PROTEIN MSH1, MITOCHONDRIAL"/>
    <property type="match status" value="1"/>
</dbReference>